<keyword evidence="2" id="KW-1133">Transmembrane helix</keyword>
<feature type="transmembrane region" description="Helical" evidence="2">
    <location>
        <begin position="258"/>
        <end position="279"/>
    </location>
</feature>
<keyword evidence="2" id="KW-0812">Transmembrane</keyword>
<proteinExistence type="predicted"/>
<evidence type="ECO:0000256" key="1">
    <source>
        <dbReference type="SAM" id="MobiDB-lite"/>
    </source>
</evidence>
<evidence type="ECO:0000256" key="2">
    <source>
        <dbReference type="SAM" id="Phobius"/>
    </source>
</evidence>
<feature type="region of interest" description="Disordered" evidence="1">
    <location>
        <begin position="395"/>
        <end position="435"/>
    </location>
</feature>
<sequence length="435" mass="48408">MMNVKGEDCAWPLAKSDRVGIFPLGRRNLAKARLACPRLWMCMPVGQKATRVDTSACQALVSTPLSRVRADLSEAFRPTAINKCFRFALLLVILATLTPSAAAESIQQQRQSGPVSIEVTLEPKEPVIGDTLTLSIQVTAEKDVEVLMPDFGDALDRFSIVDFAPRETIDDAGRTVAKQTYRLDPPSSGRHVIPPILIEYVDRRPGQQQAPEGLDAYEVLTDRIPFEVASVLPDDAAVDLKPPMERLAPIQPPAPSRWPLFVAILVLVLVSLPFVWRAIAAARRRKRRRSAYDVATARLEKLLREPRSTGPQIDEFYVGLSYIIRKYIEDRFEMRAPELTTEEFLASIGQSPDFSADHQSLLREFLRQADLVKFARAQPSGDEIERAIGNVQRFLEDTRENAPMISDESAESDSEDDTPPEGAGPERQIEEAAHG</sequence>
<protein>
    <recommendedName>
        <fullName evidence="5">Protein BatD</fullName>
    </recommendedName>
</protein>
<name>A0ABX5XWS9_9BACT</name>
<feature type="compositionally biased region" description="Acidic residues" evidence="1">
    <location>
        <begin position="408"/>
        <end position="419"/>
    </location>
</feature>
<reference evidence="3 4" key="1">
    <citation type="submission" date="2019-02" db="EMBL/GenBank/DDBJ databases">
        <title>Deep-cultivation of Planctomycetes and their phenomic and genomic characterization uncovers novel biology.</title>
        <authorList>
            <person name="Wiegand S."/>
            <person name="Jogler M."/>
            <person name="Boedeker C."/>
            <person name="Pinto D."/>
            <person name="Vollmers J."/>
            <person name="Rivas-Marin E."/>
            <person name="Kohn T."/>
            <person name="Peeters S.H."/>
            <person name="Heuer A."/>
            <person name="Rast P."/>
            <person name="Oberbeckmann S."/>
            <person name="Bunk B."/>
            <person name="Jeske O."/>
            <person name="Meyerdierks A."/>
            <person name="Storesund J.E."/>
            <person name="Kallscheuer N."/>
            <person name="Luecker S."/>
            <person name="Lage O.M."/>
            <person name="Pohl T."/>
            <person name="Merkel B.J."/>
            <person name="Hornburger P."/>
            <person name="Mueller R.-W."/>
            <person name="Bruemmer F."/>
            <person name="Labrenz M."/>
            <person name="Spormann A.M."/>
            <person name="Op den Camp H."/>
            <person name="Overmann J."/>
            <person name="Amann R."/>
            <person name="Jetten M.S.M."/>
            <person name="Mascher T."/>
            <person name="Medema M.H."/>
            <person name="Devos D.P."/>
            <person name="Kaster A.-K."/>
            <person name="Ovreas L."/>
            <person name="Rohde M."/>
            <person name="Galperin M.Y."/>
            <person name="Jogler C."/>
        </authorList>
    </citation>
    <scope>NUCLEOTIDE SEQUENCE [LARGE SCALE GENOMIC DNA]</scope>
    <source>
        <strain evidence="3 4">TBK1r</strain>
    </source>
</reference>
<gene>
    <name evidence="3" type="ORF">TBK1r_54780</name>
</gene>
<evidence type="ECO:0000313" key="3">
    <source>
        <dbReference type="EMBL" id="QDV86459.1"/>
    </source>
</evidence>
<accession>A0ABX5XWS9</accession>
<dbReference type="EMBL" id="CP036432">
    <property type="protein sequence ID" value="QDV86459.1"/>
    <property type="molecule type" value="Genomic_DNA"/>
</dbReference>
<evidence type="ECO:0008006" key="5">
    <source>
        <dbReference type="Google" id="ProtNLM"/>
    </source>
</evidence>
<keyword evidence="4" id="KW-1185">Reference proteome</keyword>
<organism evidence="3 4">
    <name type="scientific">Stieleria magnilauensis</name>
    <dbReference type="NCBI Taxonomy" id="2527963"/>
    <lineage>
        <taxon>Bacteria</taxon>
        <taxon>Pseudomonadati</taxon>
        <taxon>Planctomycetota</taxon>
        <taxon>Planctomycetia</taxon>
        <taxon>Pirellulales</taxon>
        <taxon>Pirellulaceae</taxon>
        <taxon>Stieleria</taxon>
    </lineage>
</organism>
<evidence type="ECO:0000313" key="4">
    <source>
        <dbReference type="Proteomes" id="UP000318081"/>
    </source>
</evidence>
<keyword evidence="2" id="KW-0472">Membrane</keyword>
<dbReference type="Proteomes" id="UP000318081">
    <property type="component" value="Chromosome"/>
</dbReference>